<dbReference type="AlphaFoldDB" id="A0A4Y5SRP1"/>
<protein>
    <submittedName>
        <fullName evidence="1">Uncharacterized protein</fullName>
    </submittedName>
</protein>
<dbReference type="RefSeq" id="WP_139615941.1">
    <property type="nucleotide sequence ID" value="NZ_CP040762.1"/>
</dbReference>
<evidence type="ECO:0000313" key="2">
    <source>
        <dbReference type="Proteomes" id="UP000296374"/>
    </source>
</evidence>
<accession>A0A4Y5SRP1</accession>
<sequence>MDIAHYRQRVADDIEMTRPQITAQKHQLALAAQQFAFAQSVLAEARDRLTSVAQSLDLVFGKR</sequence>
<name>A0A4Y5SRP1_9RHOB</name>
<reference evidence="2" key="1">
    <citation type="submission" date="2019-05" db="EMBL/GenBank/DDBJ databases">
        <title>Tamlana fucoidanivorans sp. nov., isolated from the surface of algae collected from Fujian province in China.</title>
        <authorList>
            <person name="Li J."/>
        </authorList>
    </citation>
    <scope>NUCLEOTIDE SEQUENCE [LARGE SCALE GENOMIC DNA]</scope>
    <source>
        <strain evidence="2">2251</strain>
        <plasmid evidence="2">unnamed2</plasmid>
    </source>
</reference>
<organism evidence="1 2">
    <name type="scientific">Paracoccus liaowanqingii</name>
    <dbReference type="NCBI Taxonomy" id="2560053"/>
    <lineage>
        <taxon>Bacteria</taxon>
        <taxon>Pseudomonadati</taxon>
        <taxon>Pseudomonadota</taxon>
        <taxon>Alphaproteobacteria</taxon>
        <taxon>Rhodobacterales</taxon>
        <taxon>Paracoccaceae</taxon>
        <taxon>Paracoccus</taxon>
    </lineage>
</organism>
<dbReference type="EMBL" id="CP040762">
    <property type="protein sequence ID" value="QDA36160.1"/>
    <property type="molecule type" value="Genomic_DNA"/>
</dbReference>
<geneLocation type="plasmid" evidence="1 2">
    <name>unnamed2</name>
</geneLocation>
<gene>
    <name evidence="1" type="ORF">E4191_18635</name>
</gene>
<dbReference type="KEGG" id="plia:E4191_18635"/>
<proteinExistence type="predicted"/>
<dbReference type="Proteomes" id="UP000296374">
    <property type="component" value="Plasmid unnamed2"/>
</dbReference>
<keyword evidence="1" id="KW-0614">Plasmid</keyword>
<evidence type="ECO:0000313" key="1">
    <source>
        <dbReference type="EMBL" id="QDA36160.1"/>
    </source>
</evidence>